<accession>A0A2B7Z2S2</accession>
<name>A0A2B7Z2S2_POLH7</name>
<reference evidence="1 2" key="1">
    <citation type="submission" date="2017-10" db="EMBL/GenBank/DDBJ databases">
        <title>Comparative genomics in systemic dimorphic fungi from Ajellomycetaceae.</title>
        <authorList>
            <person name="Munoz J.F."/>
            <person name="Mcewen J.G."/>
            <person name="Clay O.K."/>
            <person name="Cuomo C.A."/>
        </authorList>
    </citation>
    <scope>NUCLEOTIDE SEQUENCE [LARGE SCALE GENOMIC DNA]</scope>
    <source>
        <strain evidence="1 2">UAMH7299</strain>
    </source>
</reference>
<proteinExistence type="predicted"/>
<comment type="caution">
    <text evidence="1">The sequence shown here is derived from an EMBL/GenBank/DDBJ whole genome shotgun (WGS) entry which is preliminary data.</text>
</comment>
<keyword evidence="2" id="KW-1185">Reference proteome</keyword>
<organism evidence="1 2">
    <name type="scientific">Polytolypa hystricis (strain UAMH7299)</name>
    <dbReference type="NCBI Taxonomy" id="1447883"/>
    <lineage>
        <taxon>Eukaryota</taxon>
        <taxon>Fungi</taxon>
        <taxon>Dikarya</taxon>
        <taxon>Ascomycota</taxon>
        <taxon>Pezizomycotina</taxon>
        <taxon>Eurotiomycetes</taxon>
        <taxon>Eurotiomycetidae</taxon>
        <taxon>Onygenales</taxon>
        <taxon>Onygenales incertae sedis</taxon>
        <taxon>Polytolypa</taxon>
    </lineage>
</organism>
<dbReference type="AlphaFoldDB" id="A0A2B7Z2S2"/>
<sequence>MSESETSRFDDNFSGALMRAHIRIGGSRSTRRSVDEHAMLTRYMQTYADLPQSPPRIVTSSLSRRLEDKVPDFESAPQQFNMFHSAVKPNKQLITEPCRWWVGSISALARLNNRK</sequence>
<evidence type="ECO:0000313" key="2">
    <source>
        <dbReference type="Proteomes" id="UP000224634"/>
    </source>
</evidence>
<dbReference type="EMBL" id="PDNA01000006">
    <property type="protein sequence ID" value="PGH27523.1"/>
    <property type="molecule type" value="Genomic_DNA"/>
</dbReference>
<evidence type="ECO:0000313" key="1">
    <source>
        <dbReference type="EMBL" id="PGH27523.1"/>
    </source>
</evidence>
<protein>
    <submittedName>
        <fullName evidence="1">Uncharacterized protein</fullName>
    </submittedName>
</protein>
<dbReference type="Proteomes" id="UP000224634">
    <property type="component" value="Unassembled WGS sequence"/>
</dbReference>
<gene>
    <name evidence="1" type="ORF">AJ80_00764</name>
</gene>